<organism evidence="2 3">
    <name type="scientific">Paenibacillus selenitireducens</name>
    <dbReference type="NCBI Taxonomy" id="1324314"/>
    <lineage>
        <taxon>Bacteria</taxon>
        <taxon>Bacillati</taxon>
        <taxon>Bacillota</taxon>
        <taxon>Bacilli</taxon>
        <taxon>Bacillales</taxon>
        <taxon>Paenibacillaceae</taxon>
        <taxon>Paenibacillus</taxon>
    </lineage>
</organism>
<dbReference type="Gene3D" id="3.30.450.40">
    <property type="match status" value="2"/>
</dbReference>
<dbReference type="GO" id="GO:0005886">
    <property type="term" value="C:plasma membrane"/>
    <property type="evidence" value="ECO:0007669"/>
    <property type="project" value="TreeGrafter"/>
</dbReference>
<dbReference type="AlphaFoldDB" id="A0A1T2XF84"/>
<dbReference type="PANTHER" id="PTHR45138:SF9">
    <property type="entry name" value="DIGUANYLATE CYCLASE DGCM-RELATED"/>
    <property type="match status" value="1"/>
</dbReference>
<gene>
    <name evidence="2" type="ORF">BVG16_11850</name>
</gene>
<sequence>MAQNLRKALVEFQQHHIDQWPTSPLVNYFDNESWLQQQDITSSDYPYIEPLLTACFQEWLLQIAEFPSLQRGILAVFNWEARLISSADPSLIGNDSSVWDARVVSAVISSKRPHADVNTEATLVVPLCSRSEQEVFAILAYRIPLESYEPGMLDMLSMSAKTFLNCFYRMFEFIFIKDLMQLQNHADREARKKTILFDVVQRIHGKFDVDSVLSEVIESISDLYPSAALELHISSDHRSTNQHVKPLVLHNLTDNISVRAFMEGRMIQETVTLPGGNELVHIAVPLSGKQGVYGVLYLSLDGQWLEDLDFQLITILADTAGTAFENAKLYEQSNMLISELRLINELTKQLNQSLRLSEIFNFALKELLHIFKADFCSTLQLDADKNLFKVMSSNVDAMSKELYSTDYGFTGLVYATKEPLILVDYSAFSKVKSVFMDETQSRSLMVVPLVVNSEVNGAIMLSHRDPNYFSYDNFKLLQVLSTHIGLAIANASLHAKVQRMANHDNLTGLYARHYLDDRVNQKQKIDFCGSLIVVDIDHFKQINDTYGHQIGDQILRQVCEVIRTSIRETDIAARWGGEELAIYFPQLTKSQTLRVAERIRSRVEIETNPGVTVSCGISEWNWDDDKISVESLFYKADMALYQAKNAGRNQIQVG</sequence>
<dbReference type="STRING" id="1324314.BVG16_11850"/>
<evidence type="ECO:0000313" key="3">
    <source>
        <dbReference type="Proteomes" id="UP000190188"/>
    </source>
</evidence>
<dbReference type="EMBL" id="MSZX01000004">
    <property type="protein sequence ID" value="OPA78554.1"/>
    <property type="molecule type" value="Genomic_DNA"/>
</dbReference>
<dbReference type="RefSeq" id="WP_078498891.1">
    <property type="nucleotide sequence ID" value="NZ_MSZX01000004.1"/>
</dbReference>
<dbReference type="GO" id="GO:0052621">
    <property type="term" value="F:diguanylate cyclase activity"/>
    <property type="evidence" value="ECO:0007669"/>
    <property type="project" value="TreeGrafter"/>
</dbReference>
<dbReference type="InterPro" id="IPR043128">
    <property type="entry name" value="Rev_trsase/Diguanyl_cyclase"/>
</dbReference>
<dbReference type="InterPro" id="IPR003018">
    <property type="entry name" value="GAF"/>
</dbReference>
<evidence type="ECO:0000313" key="2">
    <source>
        <dbReference type="EMBL" id="OPA78554.1"/>
    </source>
</evidence>
<dbReference type="PANTHER" id="PTHR45138">
    <property type="entry name" value="REGULATORY COMPONENTS OF SENSORY TRANSDUCTION SYSTEM"/>
    <property type="match status" value="1"/>
</dbReference>
<dbReference type="FunFam" id="3.30.70.270:FF:000001">
    <property type="entry name" value="Diguanylate cyclase domain protein"/>
    <property type="match status" value="1"/>
</dbReference>
<dbReference type="InterPro" id="IPR029787">
    <property type="entry name" value="Nucleotide_cyclase"/>
</dbReference>
<dbReference type="Pfam" id="PF13492">
    <property type="entry name" value="GAF_3"/>
    <property type="match status" value="1"/>
</dbReference>
<dbReference type="Pfam" id="PF00990">
    <property type="entry name" value="GGDEF"/>
    <property type="match status" value="1"/>
</dbReference>
<keyword evidence="3" id="KW-1185">Reference proteome</keyword>
<evidence type="ECO:0000259" key="1">
    <source>
        <dbReference type="PROSITE" id="PS50887"/>
    </source>
</evidence>
<comment type="caution">
    <text evidence="2">The sequence shown here is derived from an EMBL/GenBank/DDBJ whole genome shotgun (WGS) entry which is preliminary data.</text>
</comment>
<feature type="domain" description="GGDEF" evidence="1">
    <location>
        <begin position="527"/>
        <end position="654"/>
    </location>
</feature>
<accession>A0A1T2XF84</accession>
<dbReference type="CDD" id="cd01949">
    <property type="entry name" value="GGDEF"/>
    <property type="match status" value="1"/>
</dbReference>
<dbReference type="OrthoDB" id="9759607at2"/>
<proteinExistence type="predicted"/>
<name>A0A1T2XF84_9BACL</name>
<dbReference type="Proteomes" id="UP000190188">
    <property type="component" value="Unassembled WGS sequence"/>
</dbReference>
<protein>
    <submittedName>
        <fullName evidence="2">GGDEF domain-containing protein</fullName>
    </submittedName>
</protein>
<dbReference type="PROSITE" id="PS50887">
    <property type="entry name" value="GGDEF"/>
    <property type="match status" value="1"/>
</dbReference>
<dbReference type="SUPFAM" id="SSF55781">
    <property type="entry name" value="GAF domain-like"/>
    <property type="match status" value="2"/>
</dbReference>
<dbReference type="Gene3D" id="3.30.70.270">
    <property type="match status" value="1"/>
</dbReference>
<reference evidence="2 3" key="1">
    <citation type="submission" date="2017-01" db="EMBL/GenBank/DDBJ databases">
        <title>Genome analysis of Paenibacillus selenitrireducens ES3-24.</title>
        <authorList>
            <person name="Xu D."/>
            <person name="Yao R."/>
            <person name="Zheng S."/>
        </authorList>
    </citation>
    <scope>NUCLEOTIDE SEQUENCE [LARGE SCALE GENOMIC DNA]</scope>
    <source>
        <strain evidence="2 3">ES3-24</strain>
    </source>
</reference>
<dbReference type="SUPFAM" id="SSF55073">
    <property type="entry name" value="Nucleotide cyclase"/>
    <property type="match status" value="1"/>
</dbReference>
<dbReference type="InterPro" id="IPR050469">
    <property type="entry name" value="Diguanylate_Cyclase"/>
</dbReference>
<dbReference type="SMART" id="SM00065">
    <property type="entry name" value="GAF"/>
    <property type="match status" value="2"/>
</dbReference>
<dbReference type="SMART" id="SM00267">
    <property type="entry name" value="GGDEF"/>
    <property type="match status" value="1"/>
</dbReference>
<dbReference type="InterPro" id="IPR029016">
    <property type="entry name" value="GAF-like_dom_sf"/>
</dbReference>
<dbReference type="NCBIfam" id="TIGR00254">
    <property type="entry name" value="GGDEF"/>
    <property type="match status" value="1"/>
</dbReference>
<dbReference type="GO" id="GO:1902201">
    <property type="term" value="P:negative regulation of bacterial-type flagellum-dependent cell motility"/>
    <property type="evidence" value="ECO:0007669"/>
    <property type="project" value="TreeGrafter"/>
</dbReference>
<dbReference type="InterPro" id="IPR000160">
    <property type="entry name" value="GGDEF_dom"/>
</dbReference>
<dbReference type="GO" id="GO:0043709">
    <property type="term" value="P:cell adhesion involved in single-species biofilm formation"/>
    <property type="evidence" value="ECO:0007669"/>
    <property type="project" value="TreeGrafter"/>
</dbReference>